<keyword evidence="1" id="KW-1133">Transmembrane helix</keyword>
<organism evidence="2 3">
    <name type="scientific">Melghirimyces profundicolus</name>
    <dbReference type="NCBI Taxonomy" id="1242148"/>
    <lineage>
        <taxon>Bacteria</taxon>
        <taxon>Bacillati</taxon>
        <taxon>Bacillota</taxon>
        <taxon>Bacilli</taxon>
        <taxon>Bacillales</taxon>
        <taxon>Thermoactinomycetaceae</taxon>
        <taxon>Melghirimyces</taxon>
    </lineage>
</organism>
<accession>A0A2T6BSV6</accession>
<dbReference type="RefSeq" id="WP_108023908.1">
    <property type="nucleotide sequence ID" value="NZ_QBKR01000013.1"/>
</dbReference>
<proteinExistence type="predicted"/>
<gene>
    <name evidence="2" type="ORF">C8P63_11397</name>
</gene>
<dbReference type="OrthoDB" id="10012744at2"/>
<evidence type="ECO:0000313" key="2">
    <source>
        <dbReference type="EMBL" id="PTX59152.1"/>
    </source>
</evidence>
<evidence type="ECO:0000313" key="3">
    <source>
        <dbReference type="Proteomes" id="UP000244240"/>
    </source>
</evidence>
<evidence type="ECO:0000256" key="1">
    <source>
        <dbReference type="SAM" id="Phobius"/>
    </source>
</evidence>
<name>A0A2T6BSV6_9BACL</name>
<protein>
    <submittedName>
        <fullName evidence="2">Uncharacterized protein</fullName>
    </submittedName>
</protein>
<keyword evidence="1" id="KW-0472">Membrane</keyword>
<dbReference type="EMBL" id="QBKR01000013">
    <property type="protein sequence ID" value="PTX59152.1"/>
    <property type="molecule type" value="Genomic_DNA"/>
</dbReference>
<keyword evidence="1" id="KW-0812">Transmembrane</keyword>
<feature type="transmembrane region" description="Helical" evidence="1">
    <location>
        <begin position="53"/>
        <end position="74"/>
    </location>
</feature>
<reference evidence="2 3" key="1">
    <citation type="submission" date="2018-04" db="EMBL/GenBank/DDBJ databases">
        <title>Genomic Encyclopedia of Archaeal and Bacterial Type Strains, Phase II (KMG-II): from individual species to whole genera.</title>
        <authorList>
            <person name="Goeker M."/>
        </authorList>
    </citation>
    <scope>NUCLEOTIDE SEQUENCE [LARGE SCALE GENOMIC DNA]</scope>
    <source>
        <strain evidence="2 3">DSM 45787</strain>
    </source>
</reference>
<sequence>MRIDKQLFRSGSFLVMAHAAGLILLLFGLYFTVFHPPAAFTGAPFFTLLFHTTGGWLLLGGLTLFLISLAGLWNTEGLRKSGSRAAGKNRFPSL</sequence>
<dbReference type="AlphaFoldDB" id="A0A2T6BSV6"/>
<dbReference type="Proteomes" id="UP000244240">
    <property type="component" value="Unassembled WGS sequence"/>
</dbReference>
<keyword evidence="3" id="KW-1185">Reference proteome</keyword>
<comment type="caution">
    <text evidence="2">The sequence shown here is derived from an EMBL/GenBank/DDBJ whole genome shotgun (WGS) entry which is preliminary data.</text>
</comment>
<feature type="transmembrane region" description="Helical" evidence="1">
    <location>
        <begin position="12"/>
        <end position="33"/>
    </location>
</feature>